<dbReference type="EMBL" id="JARJCM010000302">
    <property type="protein sequence ID" value="KAJ7019194.1"/>
    <property type="molecule type" value="Genomic_DNA"/>
</dbReference>
<protein>
    <recommendedName>
        <fullName evidence="3">F-box domain-containing protein</fullName>
    </recommendedName>
</protein>
<proteinExistence type="predicted"/>
<comment type="caution">
    <text evidence="1">The sequence shown here is derived from an EMBL/GenBank/DDBJ whole genome shotgun (WGS) entry which is preliminary data.</text>
</comment>
<keyword evidence="2" id="KW-1185">Reference proteome</keyword>
<gene>
    <name evidence="1" type="ORF">C8F04DRAFT_350829</name>
</gene>
<organism evidence="1 2">
    <name type="scientific">Mycena alexandri</name>
    <dbReference type="NCBI Taxonomy" id="1745969"/>
    <lineage>
        <taxon>Eukaryota</taxon>
        <taxon>Fungi</taxon>
        <taxon>Dikarya</taxon>
        <taxon>Basidiomycota</taxon>
        <taxon>Agaricomycotina</taxon>
        <taxon>Agaricomycetes</taxon>
        <taxon>Agaricomycetidae</taxon>
        <taxon>Agaricales</taxon>
        <taxon>Marasmiineae</taxon>
        <taxon>Mycenaceae</taxon>
        <taxon>Mycena</taxon>
    </lineage>
</organism>
<name>A0AAD6WSD7_9AGAR</name>
<sequence>MGTLTAAEESFRRSLVELPFLHSLQVTSLGLTPSGIGRLFRRLVVPSLRNFELRGRSNMGSEDPTFVASFVTFLATALSFESFTVDTQIFTRESFMGILRELPTTTTRLSIQDRPRSWTNAVSGILGDDTIALLIPTPEHPASCPALQELRILRCLCPSDADLLRFITARMTLPASTLRSVDIQFNRERQVDITADIQPYVDGGLKVVTSYFHSQVSRSFSPWQGLADAPPITPGNNFQFT</sequence>
<evidence type="ECO:0000313" key="1">
    <source>
        <dbReference type="EMBL" id="KAJ7019194.1"/>
    </source>
</evidence>
<reference evidence="1" key="1">
    <citation type="submission" date="2023-03" db="EMBL/GenBank/DDBJ databases">
        <title>Massive genome expansion in bonnet fungi (Mycena s.s.) driven by repeated elements and novel gene families across ecological guilds.</title>
        <authorList>
            <consortium name="Lawrence Berkeley National Laboratory"/>
            <person name="Harder C.B."/>
            <person name="Miyauchi S."/>
            <person name="Viragh M."/>
            <person name="Kuo A."/>
            <person name="Thoen E."/>
            <person name="Andreopoulos B."/>
            <person name="Lu D."/>
            <person name="Skrede I."/>
            <person name="Drula E."/>
            <person name="Henrissat B."/>
            <person name="Morin E."/>
            <person name="Kohler A."/>
            <person name="Barry K."/>
            <person name="LaButti K."/>
            <person name="Morin E."/>
            <person name="Salamov A."/>
            <person name="Lipzen A."/>
            <person name="Mereny Z."/>
            <person name="Hegedus B."/>
            <person name="Baldrian P."/>
            <person name="Stursova M."/>
            <person name="Weitz H."/>
            <person name="Taylor A."/>
            <person name="Grigoriev I.V."/>
            <person name="Nagy L.G."/>
            <person name="Martin F."/>
            <person name="Kauserud H."/>
        </authorList>
    </citation>
    <scope>NUCLEOTIDE SEQUENCE</scope>
    <source>
        <strain evidence="1">CBHHK200</strain>
    </source>
</reference>
<feature type="non-terminal residue" evidence="1">
    <location>
        <position position="1"/>
    </location>
</feature>
<dbReference type="Proteomes" id="UP001218188">
    <property type="component" value="Unassembled WGS sequence"/>
</dbReference>
<accession>A0AAD6WSD7</accession>
<evidence type="ECO:0000313" key="2">
    <source>
        <dbReference type="Proteomes" id="UP001218188"/>
    </source>
</evidence>
<evidence type="ECO:0008006" key="3">
    <source>
        <dbReference type="Google" id="ProtNLM"/>
    </source>
</evidence>
<dbReference type="AlphaFoldDB" id="A0AAD6WSD7"/>